<comment type="caution">
    <text evidence="2">The sequence shown here is derived from an EMBL/GenBank/DDBJ whole genome shotgun (WGS) entry which is preliminary data.</text>
</comment>
<keyword evidence="3" id="KW-1185">Reference proteome</keyword>
<organism evidence="2 3">
    <name type="scientific">Neocucurbitaria cava</name>
    <dbReference type="NCBI Taxonomy" id="798079"/>
    <lineage>
        <taxon>Eukaryota</taxon>
        <taxon>Fungi</taxon>
        <taxon>Dikarya</taxon>
        <taxon>Ascomycota</taxon>
        <taxon>Pezizomycotina</taxon>
        <taxon>Dothideomycetes</taxon>
        <taxon>Pleosporomycetidae</taxon>
        <taxon>Pleosporales</taxon>
        <taxon>Pleosporineae</taxon>
        <taxon>Cucurbitariaceae</taxon>
        <taxon>Neocucurbitaria</taxon>
    </lineage>
</organism>
<evidence type="ECO:0000259" key="1">
    <source>
        <dbReference type="PROSITE" id="PS51186"/>
    </source>
</evidence>
<accession>A0A9W8XYB1</accession>
<protein>
    <recommendedName>
        <fullName evidence="1">N-acetyltransferase domain-containing protein</fullName>
    </recommendedName>
</protein>
<dbReference type="Proteomes" id="UP001140560">
    <property type="component" value="Unassembled WGS sequence"/>
</dbReference>
<dbReference type="InterPro" id="IPR000182">
    <property type="entry name" value="GNAT_dom"/>
</dbReference>
<feature type="domain" description="N-acetyltransferase" evidence="1">
    <location>
        <begin position="14"/>
        <end position="216"/>
    </location>
</feature>
<evidence type="ECO:0000313" key="2">
    <source>
        <dbReference type="EMBL" id="KAJ4362986.1"/>
    </source>
</evidence>
<evidence type="ECO:0000313" key="3">
    <source>
        <dbReference type="Proteomes" id="UP001140560"/>
    </source>
</evidence>
<dbReference type="OrthoDB" id="41532at2759"/>
<sequence>MNSNTHTEVQYHIVRIPTTSPHLADLVTKFRDTKLLALQTSPSEWIYQHALEASHPLSVWQSRLIRQNTILICVATSAPVTSSEDALIQGEWVGFAAARGPLSFEEYYPVPEMQQTLPDDPDAETRWHIYDLYTFPANRGQGIARKLGAACMATVSEITATSKASGGNVRRARIRLFVNPKNTVLVDTYERLGFQMSGRVTLREGFEANGMRESIPSEDSMSAEDFKKMFDTRYGMAMERVVDVE</sequence>
<dbReference type="EMBL" id="JAPEUY010000020">
    <property type="protein sequence ID" value="KAJ4362986.1"/>
    <property type="molecule type" value="Genomic_DNA"/>
</dbReference>
<dbReference type="Pfam" id="PF13673">
    <property type="entry name" value="Acetyltransf_10"/>
    <property type="match status" value="1"/>
</dbReference>
<proteinExistence type="predicted"/>
<dbReference type="PROSITE" id="PS51186">
    <property type="entry name" value="GNAT"/>
    <property type="match status" value="1"/>
</dbReference>
<dbReference type="GO" id="GO:0016747">
    <property type="term" value="F:acyltransferase activity, transferring groups other than amino-acyl groups"/>
    <property type="evidence" value="ECO:0007669"/>
    <property type="project" value="InterPro"/>
</dbReference>
<reference evidence="2" key="1">
    <citation type="submission" date="2022-10" db="EMBL/GenBank/DDBJ databases">
        <title>Tapping the CABI collections for fungal endophytes: first genome assemblies for Collariella, Neodidymelliopsis, Ascochyta clinopodiicola, Didymella pomorum, Didymosphaeria variabile, Neocosmospora piperis and Neocucurbitaria cava.</title>
        <authorList>
            <person name="Hill R."/>
        </authorList>
    </citation>
    <scope>NUCLEOTIDE SEQUENCE</scope>
    <source>
        <strain evidence="2">IMI 356814</strain>
    </source>
</reference>
<dbReference type="Gene3D" id="3.40.630.30">
    <property type="match status" value="1"/>
</dbReference>
<dbReference type="AlphaFoldDB" id="A0A9W8XYB1"/>
<dbReference type="CDD" id="cd04301">
    <property type="entry name" value="NAT_SF"/>
    <property type="match status" value="1"/>
</dbReference>
<name>A0A9W8XYB1_9PLEO</name>
<gene>
    <name evidence="2" type="ORF">N0V83_010103</name>
</gene>
<dbReference type="InterPro" id="IPR016181">
    <property type="entry name" value="Acyl_CoA_acyltransferase"/>
</dbReference>
<dbReference type="SUPFAM" id="SSF55729">
    <property type="entry name" value="Acyl-CoA N-acyltransferases (Nat)"/>
    <property type="match status" value="1"/>
</dbReference>